<evidence type="ECO:0000256" key="6">
    <source>
        <dbReference type="ARBA" id="ARBA00022833"/>
    </source>
</evidence>
<gene>
    <name evidence="10" type="ORF">Q5716_00150</name>
</gene>
<dbReference type="Gene3D" id="3.40.50.880">
    <property type="match status" value="1"/>
</dbReference>
<evidence type="ECO:0000256" key="2">
    <source>
        <dbReference type="ARBA" id="ARBA00005940"/>
    </source>
</evidence>
<feature type="domain" description="Glycoside hydrolase family 42 N-terminal" evidence="8">
    <location>
        <begin position="19"/>
        <end position="394"/>
    </location>
</feature>
<comment type="similarity">
    <text evidence="2">Belongs to the glycosyl hydrolase 42 family.</text>
</comment>
<comment type="caution">
    <text evidence="10">The sequence shown here is derived from an EMBL/GenBank/DDBJ whole genome shotgun (WGS) entry which is preliminary data.</text>
</comment>
<accession>A0ABT9BMI9</accession>
<dbReference type="CDD" id="cd03143">
    <property type="entry name" value="A4_beta-galactosidase_middle_domain"/>
    <property type="match status" value="1"/>
</dbReference>
<dbReference type="InterPro" id="IPR029062">
    <property type="entry name" value="Class_I_gatase-like"/>
</dbReference>
<dbReference type="PANTHER" id="PTHR36447:SF2">
    <property type="entry name" value="BETA-GALACTOSIDASE YESZ"/>
    <property type="match status" value="1"/>
</dbReference>
<evidence type="ECO:0000256" key="7">
    <source>
        <dbReference type="ARBA" id="ARBA00023295"/>
    </source>
</evidence>
<evidence type="ECO:0000259" key="9">
    <source>
        <dbReference type="Pfam" id="PF08532"/>
    </source>
</evidence>
<keyword evidence="11" id="KW-1185">Reference proteome</keyword>
<dbReference type="Pfam" id="PF02449">
    <property type="entry name" value="Glyco_hydro_42"/>
    <property type="match status" value="1"/>
</dbReference>
<protein>
    <recommendedName>
        <fullName evidence="3">beta-galactosidase</fullName>
        <ecNumber evidence="3">3.2.1.23</ecNumber>
    </recommendedName>
</protein>
<dbReference type="Proteomes" id="UP001241072">
    <property type="component" value="Unassembled WGS sequence"/>
</dbReference>
<proteinExistence type="inferred from homology"/>
<dbReference type="InterPro" id="IPR017853">
    <property type="entry name" value="GH"/>
</dbReference>
<keyword evidence="6" id="KW-0862">Zinc</keyword>
<sequence length="701" mass="77804">MPETPTYRIGDRILFGAAYYPEYEPVERVDEDFRLMREAGFSLIRVGESVWSTWEPRDGEFELEWLAPVLDTAHEHGISVVLGTPTYAVPPWLMIKHPEIAAEEKTGVRVNWGARQETDTSHPVFREYAERIIRKVVGRYADHPAVVGFQVDNEPGHQVPHNAHVFAGFKAWLLEQYGDVEAINDAWNLTHWAHRMTDIDQLWIPDGNHVPQYDLAWRRYQATLTTEYIAWQVGIVREFASDDQFVTTCIDPMRAAVDDRAIGRASDLVAANQYLATQSELAAETAGEYAFPPSGSWAPFFVADRTWAIGQSPFMVTETNATSIGFPWFNYPAYDGQWRQVAWAMIARGARAIEYWHWHTMHGSWETYWGGILPHSFQPGRVYEQIAALGREIRDAGPAVEGIVPDARVGLLFSMPTRWAFEFHPPLQDPTAPAEKQGPKDAASYERIVYRFYGGLSRAGHQVRVMHAADAELADPVALAAELPVLVVPALYLVSDELVARLREYAAAGGHLVLSIRSLYADEIGRPRLDVQPAGIAAEAGVRYDEFSNLLAPVPVSGQLSGEAEGLIEGLESHGAEVIAGYEHPHFGRWAAATTHPHGEGRISYLGSLPSLELAESLGRWLAADAPEHPWASQLVPGRVTVHGAVNGAGERLWFVHNWGFESQTVTPPMPVTDLEGVAHGTIELGPWDVRVLKESAGATG</sequence>
<reference evidence="10 11" key="1">
    <citation type="submission" date="2023-07" db="EMBL/GenBank/DDBJ databases">
        <title>Protaetiibacter sp. nov WY-16 isolated from soil.</title>
        <authorList>
            <person name="Liu B."/>
            <person name="Wan Y."/>
        </authorList>
    </citation>
    <scope>NUCLEOTIDE SEQUENCE [LARGE SCALE GENOMIC DNA]</scope>
    <source>
        <strain evidence="10 11">WY-16</strain>
    </source>
</reference>
<dbReference type="SUPFAM" id="SSF51445">
    <property type="entry name" value="(Trans)glycosidases"/>
    <property type="match status" value="1"/>
</dbReference>
<dbReference type="EC" id="3.2.1.23" evidence="3"/>
<evidence type="ECO:0000313" key="10">
    <source>
        <dbReference type="EMBL" id="MDO7880630.1"/>
    </source>
</evidence>
<feature type="domain" description="Beta-galactosidase trimerisation" evidence="9">
    <location>
        <begin position="407"/>
        <end position="623"/>
    </location>
</feature>
<evidence type="ECO:0000256" key="1">
    <source>
        <dbReference type="ARBA" id="ARBA00001412"/>
    </source>
</evidence>
<dbReference type="RefSeq" id="WP_305001062.1">
    <property type="nucleotide sequence ID" value="NZ_JAUQUB010000001.1"/>
</dbReference>
<dbReference type="EMBL" id="JAUQUB010000001">
    <property type="protein sequence ID" value="MDO7880630.1"/>
    <property type="molecule type" value="Genomic_DNA"/>
</dbReference>
<comment type="catalytic activity">
    <reaction evidence="1">
        <text>Hydrolysis of terminal non-reducing beta-D-galactose residues in beta-D-galactosides.</text>
        <dbReference type="EC" id="3.2.1.23"/>
    </reaction>
</comment>
<dbReference type="InterPro" id="IPR013529">
    <property type="entry name" value="Glyco_hydro_42_N"/>
</dbReference>
<dbReference type="Pfam" id="PF08532">
    <property type="entry name" value="Glyco_hydro_42M"/>
    <property type="match status" value="1"/>
</dbReference>
<evidence type="ECO:0000259" key="8">
    <source>
        <dbReference type="Pfam" id="PF02449"/>
    </source>
</evidence>
<evidence type="ECO:0000256" key="3">
    <source>
        <dbReference type="ARBA" id="ARBA00012756"/>
    </source>
</evidence>
<evidence type="ECO:0000313" key="11">
    <source>
        <dbReference type="Proteomes" id="UP001241072"/>
    </source>
</evidence>
<dbReference type="InterPro" id="IPR003476">
    <property type="entry name" value="Glyco_hydro_42"/>
</dbReference>
<dbReference type="Gene3D" id="3.20.20.80">
    <property type="entry name" value="Glycosidases"/>
    <property type="match status" value="1"/>
</dbReference>
<organism evidence="10 11">
    <name type="scientific">Antiquaquibacter soli</name>
    <dbReference type="NCBI Taxonomy" id="3064523"/>
    <lineage>
        <taxon>Bacteria</taxon>
        <taxon>Bacillati</taxon>
        <taxon>Actinomycetota</taxon>
        <taxon>Actinomycetes</taxon>
        <taxon>Micrococcales</taxon>
        <taxon>Microbacteriaceae</taxon>
        <taxon>Antiquaquibacter</taxon>
    </lineage>
</organism>
<evidence type="ECO:0000256" key="5">
    <source>
        <dbReference type="ARBA" id="ARBA00022801"/>
    </source>
</evidence>
<dbReference type="PANTHER" id="PTHR36447">
    <property type="entry name" value="BETA-GALACTOSIDASE GANA"/>
    <property type="match status" value="1"/>
</dbReference>
<evidence type="ECO:0000256" key="4">
    <source>
        <dbReference type="ARBA" id="ARBA00022723"/>
    </source>
</evidence>
<keyword evidence="5 10" id="KW-0378">Hydrolase</keyword>
<keyword evidence="4" id="KW-0479">Metal-binding</keyword>
<keyword evidence="7 10" id="KW-0326">Glycosidase</keyword>
<dbReference type="GO" id="GO:0004565">
    <property type="term" value="F:beta-galactosidase activity"/>
    <property type="evidence" value="ECO:0007669"/>
    <property type="project" value="UniProtKB-EC"/>
</dbReference>
<name>A0ABT9BMI9_9MICO</name>
<dbReference type="SUPFAM" id="SSF52317">
    <property type="entry name" value="Class I glutamine amidotransferase-like"/>
    <property type="match status" value="1"/>
</dbReference>
<dbReference type="InterPro" id="IPR013738">
    <property type="entry name" value="Beta_galactosidase_Trimer"/>
</dbReference>